<accession>A0AAD9CTQ9</accession>
<dbReference type="PANTHER" id="PTHR23501">
    <property type="entry name" value="MAJOR FACILITATOR SUPERFAMILY"/>
    <property type="match status" value="1"/>
</dbReference>
<keyword evidence="2 6" id="KW-0812">Transmembrane</keyword>
<evidence type="ECO:0000256" key="3">
    <source>
        <dbReference type="ARBA" id="ARBA00022989"/>
    </source>
</evidence>
<evidence type="ECO:0000256" key="1">
    <source>
        <dbReference type="ARBA" id="ARBA00004141"/>
    </source>
</evidence>
<protein>
    <submittedName>
        <fullName evidence="7">Major facilitator superfamily domain-containing protein</fullName>
    </submittedName>
</protein>
<dbReference type="InterPro" id="IPR036259">
    <property type="entry name" value="MFS_trans_sf"/>
</dbReference>
<evidence type="ECO:0000313" key="8">
    <source>
        <dbReference type="Proteomes" id="UP001182556"/>
    </source>
</evidence>
<reference evidence="7" key="1">
    <citation type="submission" date="2023-02" db="EMBL/GenBank/DDBJ databases">
        <title>Identification and recombinant expression of a fungal hydrolase from Papiliotrema laurentii that hydrolyzes apple cutin and clears colloidal polyester polyurethane.</title>
        <authorList>
            <consortium name="DOE Joint Genome Institute"/>
            <person name="Roman V.A."/>
            <person name="Bojanowski C."/>
            <person name="Crable B.R."/>
            <person name="Wagner D.N."/>
            <person name="Hung C.S."/>
            <person name="Nadeau L.J."/>
            <person name="Schratz L."/>
            <person name="Haridas S."/>
            <person name="Pangilinan J."/>
            <person name="Lipzen A."/>
            <person name="Na H."/>
            <person name="Yan M."/>
            <person name="Ng V."/>
            <person name="Grigoriev I.V."/>
            <person name="Spatafora J.W."/>
            <person name="Barlow D."/>
            <person name="Biffinger J."/>
            <person name="Kelley-Loughnane N."/>
            <person name="Varaljay V.A."/>
            <person name="Crookes-Goodson W.J."/>
        </authorList>
    </citation>
    <scope>NUCLEOTIDE SEQUENCE</scope>
    <source>
        <strain evidence="7">5307AH</strain>
    </source>
</reference>
<evidence type="ECO:0000256" key="2">
    <source>
        <dbReference type="ARBA" id="ARBA00022692"/>
    </source>
</evidence>
<keyword evidence="8" id="KW-1185">Reference proteome</keyword>
<dbReference type="GO" id="GO:0005886">
    <property type="term" value="C:plasma membrane"/>
    <property type="evidence" value="ECO:0007669"/>
    <property type="project" value="TreeGrafter"/>
</dbReference>
<feature type="transmembrane region" description="Helical" evidence="6">
    <location>
        <begin position="431"/>
        <end position="450"/>
    </location>
</feature>
<feature type="transmembrane region" description="Helical" evidence="6">
    <location>
        <begin position="404"/>
        <end position="425"/>
    </location>
</feature>
<proteinExistence type="predicted"/>
<dbReference type="Gene3D" id="1.20.1250.20">
    <property type="entry name" value="MFS general substrate transporter like domains"/>
    <property type="match status" value="2"/>
</dbReference>
<feature type="transmembrane region" description="Helical" evidence="6">
    <location>
        <begin position="171"/>
        <end position="189"/>
    </location>
</feature>
<evidence type="ECO:0000256" key="6">
    <source>
        <dbReference type="SAM" id="Phobius"/>
    </source>
</evidence>
<feature type="transmembrane region" description="Helical" evidence="6">
    <location>
        <begin position="75"/>
        <end position="92"/>
    </location>
</feature>
<dbReference type="Proteomes" id="UP001182556">
    <property type="component" value="Unassembled WGS sequence"/>
</dbReference>
<evidence type="ECO:0000256" key="4">
    <source>
        <dbReference type="ARBA" id="ARBA00023136"/>
    </source>
</evidence>
<feature type="transmembrane region" description="Helical" evidence="6">
    <location>
        <begin position="577"/>
        <end position="596"/>
    </location>
</feature>
<name>A0AAD9CTQ9_PAPLA</name>
<sequence>MAAIAKDHKTDPFDDRRAGVVPPVLDGVDDEKSRSADEDMSLEDGRSIPALTQDKSRGVWEMEAMVKRITPTRRAVIYGFFCLLAYVLSLNQSTAAPFLNWAVSQTFKKHSLQAAVSTVTAVFQAMSQPLIAKLADVFGRNWAYLGCVVFFTVGYIVVACSQNIVTYAVGNSIYILGISGLFLLQNIIISDISSLRNRWWWTICPQILQTINPFVAGDVAAGILDRGNPNTQWRWGYAMFVILVPVLALPIMATIWYNSRPDREQRDEIKAARAVRRETPFTQRAWRTWRAFFWQLDFIGLFLFVVGFGLFFVTITTANSRTARWSDAHSIAQLVIGFAAIVGFVIWERYFASHPLLPFALLRRKTVIGCCLIALFHPMAGRCASGYLYTFLQVAANQSTKSATRITAFPTLAGTITGIIGSLLARRYRTLKWFIVFGFCVQVLALGLMVRYRRATNSQGELAVVQLLRGGANGLIPFPTQALIQAAAPHEQLAAITAGWLVVYYISGGIGSAIGGSIWTNSLPGKISAYLGADGVGANQTIQEMAYNNPLGFARAFEWGSPEREALSRAQDEAQRTMVIVGTCIGVLALLSALFLTDNLRLTDDQSLPESEADLPQADRRKRGTSG</sequence>
<evidence type="ECO:0000313" key="7">
    <source>
        <dbReference type="EMBL" id="KAK1921859.1"/>
    </source>
</evidence>
<dbReference type="SUPFAM" id="SSF103473">
    <property type="entry name" value="MFS general substrate transporter"/>
    <property type="match status" value="2"/>
</dbReference>
<dbReference type="GO" id="GO:0022857">
    <property type="term" value="F:transmembrane transporter activity"/>
    <property type="evidence" value="ECO:0007669"/>
    <property type="project" value="InterPro"/>
</dbReference>
<comment type="caution">
    <text evidence="7">The sequence shown here is derived from an EMBL/GenBank/DDBJ whole genome shotgun (WGS) entry which is preliminary data.</text>
</comment>
<comment type="subcellular location">
    <subcellularLocation>
        <location evidence="1">Membrane</location>
        <topology evidence="1">Multi-pass membrane protein</topology>
    </subcellularLocation>
</comment>
<feature type="transmembrane region" description="Helical" evidence="6">
    <location>
        <begin position="366"/>
        <end position="392"/>
    </location>
</feature>
<gene>
    <name evidence="7" type="ORF">DB88DRAFT_499487</name>
</gene>
<dbReference type="PANTHER" id="PTHR23501:SF87">
    <property type="entry name" value="SIDEROPHORE IRON TRANSPORTER 2"/>
    <property type="match status" value="1"/>
</dbReference>
<feature type="region of interest" description="Disordered" evidence="5">
    <location>
        <begin position="607"/>
        <end position="627"/>
    </location>
</feature>
<feature type="compositionally biased region" description="Basic and acidic residues" evidence="5">
    <location>
        <begin position="1"/>
        <end position="18"/>
    </location>
</feature>
<organism evidence="7 8">
    <name type="scientific">Papiliotrema laurentii</name>
    <name type="common">Cryptococcus laurentii</name>
    <dbReference type="NCBI Taxonomy" id="5418"/>
    <lineage>
        <taxon>Eukaryota</taxon>
        <taxon>Fungi</taxon>
        <taxon>Dikarya</taxon>
        <taxon>Basidiomycota</taxon>
        <taxon>Agaricomycotina</taxon>
        <taxon>Tremellomycetes</taxon>
        <taxon>Tremellales</taxon>
        <taxon>Rhynchogastremaceae</taxon>
        <taxon>Papiliotrema</taxon>
    </lineage>
</organism>
<feature type="transmembrane region" description="Helical" evidence="6">
    <location>
        <begin position="235"/>
        <end position="257"/>
    </location>
</feature>
<dbReference type="AlphaFoldDB" id="A0AAD9CTQ9"/>
<dbReference type="InterPro" id="IPR011701">
    <property type="entry name" value="MFS"/>
</dbReference>
<feature type="transmembrane region" description="Helical" evidence="6">
    <location>
        <begin position="292"/>
        <end position="316"/>
    </location>
</feature>
<feature type="transmembrane region" description="Helical" evidence="6">
    <location>
        <begin position="143"/>
        <end position="165"/>
    </location>
</feature>
<dbReference type="EMBL" id="JAODAN010000010">
    <property type="protein sequence ID" value="KAK1921859.1"/>
    <property type="molecule type" value="Genomic_DNA"/>
</dbReference>
<dbReference type="Pfam" id="PF07690">
    <property type="entry name" value="MFS_1"/>
    <property type="match status" value="1"/>
</dbReference>
<feature type="transmembrane region" description="Helical" evidence="6">
    <location>
        <begin position="328"/>
        <end position="346"/>
    </location>
</feature>
<evidence type="ECO:0000256" key="5">
    <source>
        <dbReference type="SAM" id="MobiDB-lite"/>
    </source>
</evidence>
<feature type="region of interest" description="Disordered" evidence="5">
    <location>
        <begin position="1"/>
        <end position="46"/>
    </location>
</feature>
<keyword evidence="3 6" id="KW-1133">Transmembrane helix</keyword>
<keyword evidence="4 6" id="KW-0472">Membrane</keyword>